<dbReference type="OrthoDB" id="10260017at2759"/>
<dbReference type="AlphaFoldDB" id="A0A8T2JKI7"/>
<dbReference type="Pfam" id="PF00797">
    <property type="entry name" value="Acetyltransf_2"/>
    <property type="match status" value="1"/>
</dbReference>
<accession>A0A8T2JKI7</accession>
<comment type="caution">
    <text evidence="5">The sequence shown here is derived from an EMBL/GenBank/DDBJ whole genome shotgun (WGS) entry which is preliminary data.</text>
</comment>
<dbReference type="PANTHER" id="PTHR11786">
    <property type="entry name" value="N-HYDROXYARYLAMINE O-ACETYLTRANSFERASE"/>
    <property type="match status" value="1"/>
</dbReference>
<dbReference type="PANTHER" id="PTHR11786:SF3">
    <property type="entry name" value="ARYLAMINE N-ACETYLTRANSFERASE"/>
    <property type="match status" value="1"/>
</dbReference>
<dbReference type="Proteomes" id="UP000812440">
    <property type="component" value="Chromosome 5"/>
</dbReference>
<evidence type="ECO:0000256" key="2">
    <source>
        <dbReference type="ARBA" id="ARBA00012701"/>
    </source>
</evidence>
<organism evidence="5 6">
    <name type="scientific">Hymenochirus boettgeri</name>
    <name type="common">Congo dwarf clawed frog</name>
    <dbReference type="NCBI Taxonomy" id="247094"/>
    <lineage>
        <taxon>Eukaryota</taxon>
        <taxon>Metazoa</taxon>
        <taxon>Chordata</taxon>
        <taxon>Craniata</taxon>
        <taxon>Vertebrata</taxon>
        <taxon>Euteleostomi</taxon>
        <taxon>Amphibia</taxon>
        <taxon>Batrachia</taxon>
        <taxon>Anura</taxon>
        <taxon>Pipoidea</taxon>
        <taxon>Pipidae</taxon>
        <taxon>Pipinae</taxon>
        <taxon>Hymenochirus</taxon>
    </lineage>
</organism>
<evidence type="ECO:0000313" key="6">
    <source>
        <dbReference type="Proteomes" id="UP000812440"/>
    </source>
</evidence>
<evidence type="ECO:0000256" key="3">
    <source>
        <dbReference type="ARBA" id="ARBA00023315"/>
    </source>
</evidence>
<dbReference type="SUPFAM" id="SSF54001">
    <property type="entry name" value="Cysteine proteinases"/>
    <property type="match status" value="1"/>
</dbReference>
<dbReference type="InterPro" id="IPR001447">
    <property type="entry name" value="Arylamine_N-AcTrfase"/>
</dbReference>
<dbReference type="EC" id="2.3.1.5" evidence="2"/>
<reference evidence="5" key="1">
    <citation type="thesis" date="2020" institute="ProQuest LLC" country="789 East Eisenhower Parkway, Ann Arbor, MI, USA">
        <title>Comparative Genomics and Chromosome Evolution.</title>
        <authorList>
            <person name="Mudd A.B."/>
        </authorList>
    </citation>
    <scope>NUCLEOTIDE SEQUENCE</scope>
    <source>
        <strain evidence="5">Female2</strain>
        <tissue evidence="5">Blood</tissue>
    </source>
</reference>
<comment type="similarity">
    <text evidence="1 4">Belongs to the arylamine N-acetyltransferase family.</text>
</comment>
<evidence type="ECO:0000256" key="4">
    <source>
        <dbReference type="RuleBase" id="RU003452"/>
    </source>
</evidence>
<dbReference type="PRINTS" id="PR01543">
    <property type="entry name" value="ANATRNSFRASE"/>
</dbReference>
<proteinExistence type="inferred from homology"/>
<protein>
    <recommendedName>
        <fullName evidence="2">arylamine N-acetyltransferase</fullName>
        <ecNumber evidence="2">2.3.1.5</ecNumber>
    </recommendedName>
</protein>
<dbReference type="EMBL" id="JAACNH010000004">
    <property type="protein sequence ID" value="KAG8444043.1"/>
    <property type="molecule type" value="Genomic_DNA"/>
</dbReference>
<dbReference type="Gene3D" id="3.30.2140.20">
    <property type="match status" value="1"/>
</dbReference>
<dbReference type="GO" id="GO:0004060">
    <property type="term" value="F:arylamine N-acetyltransferase activity"/>
    <property type="evidence" value="ECO:0007669"/>
    <property type="project" value="UniProtKB-EC"/>
</dbReference>
<keyword evidence="4" id="KW-0808">Transferase</keyword>
<sequence>MDPKLYLQRINIHTPDPPSVEALRKLHYQHLLTVPFENLSFHCGKRITLDVATAYEKIVLRKRGGVCYESNGLLLRVLQDLGYNAVMLAAQVQSNIPGLFGPPSHMVLMVQLEGRRWLCDVGFVEGIIFPIPLKAEWEEKQDNRVFRLRVEEEEWYLESKRGKSWRSLYKFNLKVRMVEDFKEMCEYHQTSPSSICFCKSICSLLLPQGRLSFIGRKLIIKKYTAGGGTLKTTRDLTDTEIPEVLKVMFGVVLSGKLVPKDEDPAPLIQD</sequence>
<evidence type="ECO:0000256" key="1">
    <source>
        <dbReference type="ARBA" id="ARBA00006547"/>
    </source>
</evidence>
<keyword evidence="6" id="KW-1185">Reference proteome</keyword>
<name>A0A8T2JKI7_9PIPI</name>
<dbReference type="InterPro" id="IPR038765">
    <property type="entry name" value="Papain-like_cys_pep_sf"/>
</dbReference>
<gene>
    <name evidence="5" type="ORF">GDO86_009293</name>
</gene>
<dbReference type="InterPro" id="IPR053710">
    <property type="entry name" value="Arylamine_NAT_domain_sf"/>
</dbReference>
<evidence type="ECO:0000313" key="5">
    <source>
        <dbReference type="EMBL" id="KAG8444043.1"/>
    </source>
</evidence>
<keyword evidence="3 4" id="KW-0012">Acyltransferase</keyword>